<proteinExistence type="predicted"/>
<feature type="transmembrane region" description="Helical" evidence="7">
    <location>
        <begin position="394"/>
        <end position="416"/>
    </location>
</feature>
<feature type="transmembrane region" description="Helical" evidence="7">
    <location>
        <begin position="191"/>
        <end position="212"/>
    </location>
</feature>
<feature type="domain" description="Putative auto-transporter adhesin head GIN" evidence="9">
    <location>
        <begin position="658"/>
        <end position="838"/>
    </location>
</feature>
<feature type="transmembrane region" description="Helical" evidence="7">
    <location>
        <begin position="428"/>
        <end position="451"/>
    </location>
</feature>
<evidence type="ECO:0000259" key="9">
    <source>
        <dbReference type="Pfam" id="PF10988"/>
    </source>
</evidence>
<feature type="domain" description="PspC-related ToastRack" evidence="11">
    <location>
        <begin position="483"/>
        <end position="593"/>
    </location>
</feature>
<feature type="domain" description="Phage shock protein PspC N-terminal" evidence="8">
    <location>
        <begin position="219"/>
        <end position="275"/>
    </location>
</feature>
<evidence type="ECO:0000259" key="11">
    <source>
        <dbReference type="Pfam" id="PF22744"/>
    </source>
</evidence>
<dbReference type="AlphaFoldDB" id="A0A916J7D5"/>
<feature type="region of interest" description="Disordered" evidence="6">
    <location>
        <begin position="107"/>
        <end position="129"/>
    </location>
</feature>
<feature type="compositionally biased region" description="Basic and acidic residues" evidence="6">
    <location>
        <begin position="107"/>
        <end position="126"/>
    </location>
</feature>
<keyword evidence="3 7" id="KW-0812">Transmembrane</keyword>
<comment type="subcellular location">
    <subcellularLocation>
        <location evidence="1">Cell membrane</location>
        <topology evidence="1">Single-pass membrane protein</topology>
    </subcellularLocation>
</comment>
<dbReference type="InterPro" id="IPR054321">
    <property type="entry name" value="PspC-rel_TM"/>
</dbReference>
<evidence type="ECO:0000256" key="7">
    <source>
        <dbReference type="SAM" id="Phobius"/>
    </source>
</evidence>
<evidence type="ECO:0000256" key="2">
    <source>
        <dbReference type="ARBA" id="ARBA00022475"/>
    </source>
</evidence>
<keyword evidence="4 7" id="KW-1133">Transmembrane helix</keyword>
<evidence type="ECO:0000256" key="5">
    <source>
        <dbReference type="ARBA" id="ARBA00023136"/>
    </source>
</evidence>
<dbReference type="InterPro" id="IPR052027">
    <property type="entry name" value="PspC"/>
</dbReference>
<dbReference type="GO" id="GO:0005886">
    <property type="term" value="C:plasma membrane"/>
    <property type="evidence" value="ECO:0007669"/>
    <property type="project" value="UniProtKB-SubCell"/>
</dbReference>
<evidence type="ECO:0000313" key="13">
    <source>
        <dbReference type="Proteomes" id="UP000680038"/>
    </source>
</evidence>
<feature type="domain" description="Phage shock protein PspC N-terminal" evidence="8">
    <location>
        <begin position="133"/>
        <end position="207"/>
    </location>
</feature>
<feature type="domain" description="PspC-related transmembrane region" evidence="10">
    <location>
        <begin position="319"/>
        <end position="455"/>
    </location>
</feature>
<evidence type="ECO:0008006" key="14">
    <source>
        <dbReference type="Google" id="ProtNLM"/>
    </source>
</evidence>
<keyword evidence="5 7" id="KW-0472">Membrane</keyword>
<dbReference type="InterPro" id="IPR054319">
    <property type="entry name" value="PspC-rel_ToastRack"/>
</dbReference>
<comment type="caution">
    <text evidence="12">The sequence shown here is derived from an EMBL/GenBank/DDBJ whole genome shotgun (WGS) entry which is preliminary data.</text>
</comment>
<dbReference type="RefSeq" id="WP_215236940.1">
    <property type="nucleotide sequence ID" value="NZ_CAJRAF010000001.1"/>
</dbReference>
<sequence>MKKTISINIGGVIFHIEEDGYEKLKNYLTSIQRYFASFADSKEIVSDIEARVAERFWNKQKSDGKQVISLEDVEELITAMGTVADFEAIEQAEDILADPLETAREETFTAQEEPKAYSEPKAEAKKQPAASSRKLFRDLRRKLIGGVAAGLANYFTIDPIWVRLAFLFAVVGLPAGSGMLDFGNAGDLAGVSGFAVLIYIAMWIAFPGSLTLEEDATVKKFYRDPDRKVVSGVAAGVASYFGIDLGVVRFLWVLSILLFGTGVIIYIVLGVIAPSANTLTEKMEMQGEPITLSNIESNIKQSLDPDAKAGEEHIVSKILLLPFRAIALIIGALGKLLKGLGPVVRILIGVILVGFSSISLLTLVVGSAIALGLMNSVQFDNLPVPFMIFQELPGSLILSGILVAAIPLVFLLLLGLTLLSNKKIVSGTVWLTLAGLWIVGIIGATIGGVAYQRNFAKRGEVVQTTFYALPTGTLTLDHNGIYEEDNVDLDIFLEGYGSSDSIKLEKTLFSRGRSREEAEKMAQSIEYDITVNDSLFLFKEGPQRSAGRFREQNVDAKLFVPYNMPFVMTRNFYESMSRWGDNYQNIGKYDLENGELNWRNLRWVMRRDSGLICTNFPAKFLKHDEEQEDENYSYDGDDNGEIDLGERGTFMKQFPVGDFTKVDLGGAYSITLKHGTEYSVTADGDEKDVDDLKVKVDGGVLKVSRFSNFSLLEGSNKRIGFVITTPQLEAVSISGANKARIFGFKGLSKLDVDISGASQSEINVETDQLRAEISGASKVIFKGSARSATMDLSGACKVEATEMNIQNADVSASGASKVSLGRVNNIKKSENGASKIEVIE</sequence>
<evidence type="ECO:0000259" key="10">
    <source>
        <dbReference type="Pfam" id="PF22571"/>
    </source>
</evidence>
<dbReference type="Pfam" id="PF22571">
    <property type="entry name" value="LiaI-LiaF-TM_PspC"/>
    <property type="match status" value="1"/>
</dbReference>
<dbReference type="Proteomes" id="UP000680038">
    <property type="component" value="Unassembled WGS sequence"/>
</dbReference>
<feature type="transmembrane region" description="Helical" evidence="7">
    <location>
        <begin position="143"/>
        <end position="171"/>
    </location>
</feature>
<dbReference type="Pfam" id="PF04024">
    <property type="entry name" value="PspC"/>
    <property type="match status" value="2"/>
</dbReference>
<dbReference type="InterPro" id="IPR021255">
    <property type="entry name" value="DUF2807"/>
</dbReference>
<dbReference type="Gene3D" id="2.160.20.120">
    <property type="match status" value="1"/>
</dbReference>
<name>A0A916J7D5_9BACT</name>
<dbReference type="Pfam" id="PF10988">
    <property type="entry name" value="DUF2807"/>
    <property type="match status" value="1"/>
</dbReference>
<dbReference type="Pfam" id="PF22744">
    <property type="entry name" value="Toast-rack_PspC-Cterm"/>
    <property type="match status" value="1"/>
</dbReference>
<keyword evidence="13" id="KW-1185">Reference proteome</keyword>
<evidence type="ECO:0000256" key="4">
    <source>
        <dbReference type="ARBA" id="ARBA00022989"/>
    </source>
</evidence>
<dbReference type="PANTHER" id="PTHR33885">
    <property type="entry name" value="PHAGE SHOCK PROTEIN C"/>
    <property type="match status" value="1"/>
</dbReference>
<evidence type="ECO:0000259" key="8">
    <source>
        <dbReference type="Pfam" id="PF04024"/>
    </source>
</evidence>
<evidence type="ECO:0000256" key="3">
    <source>
        <dbReference type="ARBA" id="ARBA00022692"/>
    </source>
</evidence>
<evidence type="ECO:0000256" key="1">
    <source>
        <dbReference type="ARBA" id="ARBA00004162"/>
    </source>
</evidence>
<gene>
    <name evidence="12" type="ORF">DYBT9275_00127</name>
</gene>
<evidence type="ECO:0000313" key="12">
    <source>
        <dbReference type="EMBL" id="CAG4988638.1"/>
    </source>
</evidence>
<evidence type="ECO:0000256" key="6">
    <source>
        <dbReference type="SAM" id="MobiDB-lite"/>
    </source>
</evidence>
<reference evidence="12" key="1">
    <citation type="submission" date="2021-04" db="EMBL/GenBank/DDBJ databases">
        <authorList>
            <person name="Rodrigo-Torres L."/>
            <person name="Arahal R. D."/>
            <person name="Lucena T."/>
        </authorList>
    </citation>
    <scope>NUCLEOTIDE SEQUENCE</scope>
    <source>
        <strain evidence="12">CECT 9275</strain>
    </source>
</reference>
<keyword evidence="2" id="KW-1003">Cell membrane</keyword>
<dbReference type="PANTHER" id="PTHR33885:SF3">
    <property type="entry name" value="PHAGE SHOCK PROTEIN C"/>
    <property type="match status" value="1"/>
</dbReference>
<feature type="transmembrane region" description="Helical" evidence="7">
    <location>
        <begin position="346"/>
        <end position="374"/>
    </location>
</feature>
<organism evidence="12 13">
    <name type="scientific">Dyadobacter helix</name>
    <dbReference type="NCBI Taxonomy" id="2822344"/>
    <lineage>
        <taxon>Bacteria</taxon>
        <taxon>Pseudomonadati</taxon>
        <taxon>Bacteroidota</taxon>
        <taxon>Cytophagia</taxon>
        <taxon>Cytophagales</taxon>
        <taxon>Spirosomataceae</taxon>
        <taxon>Dyadobacter</taxon>
    </lineage>
</organism>
<dbReference type="InterPro" id="IPR007168">
    <property type="entry name" value="Phageshock_PspC_N"/>
</dbReference>
<feature type="transmembrane region" description="Helical" evidence="7">
    <location>
        <begin position="250"/>
        <end position="273"/>
    </location>
</feature>
<dbReference type="EMBL" id="CAJRAF010000001">
    <property type="protein sequence ID" value="CAG4988638.1"/>
    <property type="molecule type" value="Genomic_DNA"/>
</dbReference>
<protein>
    <recommendedName>
        <fullName evidence="14">PspC domain-containing protein</fullName>
    </recommendedName>
</protein>
<accession>A0A916J7D5</accession>